<dbReference type="GO" id="GO:0016746">
    <property type="term" value="F:acyltransferase activity"/>
    <property type="evidence" value="ECO:0007669"/>
    <property type="project" value="UniProtKB-KW"/>
</dbReference>
<keyword evidence="1 4" id="KW-0808">Transferase</keyword>
<protein>
    <submittedName>
        <fullName evidence="4">GNAT family N-acetyltransferase</fullName>
        <ecNumber evidence="4">2.3.1.-</ecNumber>
    </submittedName>
</protein>
<dbReference type="PANTHER" id="PTHR43420">
    <property type="entry name" value="ACETYLTRANSFERASE"/>
    <property type="match status" value="1"/>
</dbReference>
<dbReference type="EMBL" id="JBHUIX010000011">
    <property type="protein sequence ID" value="MFD2174539.1"/>
    <property type="molecule type" value="Genomic_DNA"/>
</dbReference>
<name>A0ABW5A9Z2_9RHOB</name>
<evidence type="ECO:0000256" key="1">
    <source>
        <dbReference type="ARBA" id="ARBA00022679"/>
    </source>
</evidence>
<feature type="domain" description="N-acetyltransferase" evidence="3">
    <location>
        <begin position="3"/>
        <end position="194"/>
    </location>
</feature>
<dbReference type="InterPro" id="IPR050680">
    <property type="entry name" value="YpeA/RimI_acetyltransf"/>
</dbReference>
<comment type="caution">
    <text evidence="4">The sequence shown here is derived from an EMBL/GenBank/DDBJ whole genome shotgun (WGS) entry which is preliminary data.</text>
</comment>
<accession>A0ABW5A9Z2</accession>
<dbReference type="Proteomes" id="UP001597413">
    <property type="component" value="Unassembled WGS sequence"/>
</dbReference>
<evidence type="ECO:0000313" key="4">
    <source>
        <dbReference type="EMBL" id="MFD2174539.1"/>
    </source>
</evidence>
<proteinExistence type="predicted"/>
<dbReference type="PROSITE" id="PS51186">
    <property type="entry name" value="GNAT"/>
    <property type="match status" value="1"/>
</dbReference>
<dbReference type="EC" id="2.3.1.-" evidence="4"/>
<dbReference type="InterPro" id="IPR000182">
    <property type="entry name" value="GNAT_dom"/>
</dbReference>
<evidence type="ECO:0000313" key="5">
    <source>
        <dbReference type="Proteomes" id="UP001597413"/>
    </source>
</evidence>
<evidence type="ECO:0000256" key="2">
    <source>
        <dbReference type="ARBA" id="ARBA00023315"/>
    </source>
</evidence>
<evidence type="ECO:0000259" key="3">
    <source>
        <dbReference type="PROSITE" id="PS51186"/>
    </source>
</evidence>
<gene>
    <name evidence="4" type="ORF">ACFSM0_10585</name>
</gene>
<dbReference type="CDD" id="cd04301">
    <property type="entry name" value="NAT_SF"/>
    <property type="match status" value="1"/>
</dbReference>
<dbReference type="InterPro" id="IPR016181">
    <property type="entry name" value="Acyl_CoA_acyltransferase"/>
</dbReference>
<dbReference type="RefSeq" id="WP_377390110.1">
    <property type="nucleotide sequence ID" value="NZ_JBHUIX010000011.1"/>
</dbReference>
<dbReference type="Gene3D" id="3.40.630.30">
    <property type="match status" value="1"/>
</dbReference>
<organism evidence="4 5">
    <name type="scientific">Rhodobacter lacus</name>
    <dbReference type="NCBI Taxonomy" id="1641972"/>
    <lineage>
        <taxon>Bacteria</taxon>
        <taxon>Pseudomonadati</taxon>
        <taxon>Pseudomonadota</taxon>
        <taxon>Alphaproteobacteria</taxon>
        <taxon>Rhodobacterales</taxon>
        <taxon>Rhodobacter group</taxon>
        <taxon>Rhodobacter</taxon>
    </lineage>
</organism>
<sequence>MNVVLRHGLEPAQRRQAARLYWRAFGGKLGRVIGPEPKALAYIERVIDPRHVIAASDDGGRVLGVIGFRTRDGSFVAGTRADLVAVYGSFGAFWRRLALSVLAQDLPIEMVSVDGLAVAERARGLGLGAALMRALCDEAARQGYAGVRLDVVGENLRARALYDRLGFAVTGRADRWLTAVMFGYRTVLAMERRW</sequence>
<dbReference type="Pfam" id="PF00583">
    <property type="entry name" value="Acetyltransf_1"/>
    <property type="match status" value="1"/>
</dbReference>
<reference evidence="5" key="1">
    <citation type="journal article" date="2019" name="Int. J. Syst. Evol. Microbiol.">
        <title>The Global Catalogue of Microorganisms (GCM) 10K type strain sequencing project: providing services to taxonomists for standard genome sequencing and annotation.</title>
        <authorList>
            <consortium name="The Broad Institute Genomics Platform"/>
            <consortium name="The Broad Institute Genome Sequencing Center for Infectious Disease"/>
            <person name="Wu L."/>
            <person name="Ma J."/>
        </authorList>
    </citation>
    <scope>NUCLEOTIDE SEQUENCE [LARGE SCALE GENOMIC DNA]</scope>
    <source>
        <strain evidence="5">CCUG 55131</strain>
    </source>
</reference>
<keyword evidence="2 4" id="KW-0012">Acyltransferase</keyword>
<dbReference type="SUPFAM" id="SSF55729">
    <property type="entry name" value="Acyl-CoA N-acyltransferases (Nat)"/>
    <property type="match status" value="1"/>
</dbReference>
<keyword evidence="5" id="KW-1185">Reference proteome</keyword>